<feature type="transmembrane region" description="Helical" evidence="1">
    <location>
        <begin position="12"/>
        <end position="35"/>
    </location>
</feature>
<name>A0A840VH88_9ACTN</name>
<keyword evidence="1" id="KW-1133">Transmembrane helix</keyword>
<keyword evidence="1" id="KW-0812">Transmembrane</keyword>
<dbReference type="AlphaFoldDB" id="A0A840VH88"/>
<keyword evidence="3" id="KW-1185">Reference proteome</keyword>
<reference evidence="2 3" key="1">
    <citation type="submission" date="2020-08" db="EMBL/GenBank/DDBJ databases">
        <title>Sequencing the genomes of 1000 actinobacteria strains.</title>
        <authorList>
            <person name="Klenk H.-P."/>
        </authorList>
    </citation>
    <scope>NUCLEOTIDE SEQUENCE [LARGE SCALE GENOMIC DNA]</scope>
    <source>
        <strain evidence="2 3">DSM 103125</strain>
    </source>
</reference>
<proteinExistence type="predicted"/>
<dbReference type="EMBL" id="JACHDP010000001">
    <property type="protein sequence ID" value="MBB5476202.1"/>
    <property type="molecule type" value="Genomic_DNA"/>
</dbReference>
<accession>A0A840VH88</accession>
<sequence length="184" mass="20655">MPPTSPSPWAWAGWGALEALGTLAAALVALSVYLSEVRRRRRAERSTVRVWASKEADETVIYIANDSAVPIVDITLDAFYQEDFWSSWLSGGVRWSAIGWLARGPAIVHPSQTLALKLNYLRLYGVKEAIKRLPELTLLQMRYEARAEPRRVASFRRVKNPPTKIRIVGFGELEQCVGQYPKSG</sequence>
<keyword evidence="1" id="KW-0472">Membrane</keyword>
<organism evidence="2 3">
    <name type="scientific">Micromonospora parathelypteridis</name>
    <dbReference type="NCBI Taxonomy" id="1839617"/>
    <lineage>
        <taxon>Bacteria</taxon>
        <taxon>Bacillati</taxon>
        <taxon>Actinomycetota</taxon>
        <taxon>Actinomycetes</taxon>
        <taxon>Micromonosporales</taxon>
        <taxon>Micromonosporaceae</taxon>
        <taxon>Micromonospora</taxon>
    </lineage>
</organism>
<protein>
    <submittedName>
        <fullName evidence="2">Uncharacterized protein</fullName>
    </submittedName>
</protein>
<evidence type="ECO:0000313" key="2">
    <source>
        <dbReference type="EMBL" id="MBB5476202.1"/>
    </source>
</evidence>
<gene>
    <name evidence="2" type="ORF">HNR20_000707</name>
</gene>
<comment type="caution">
    <text evidence="2">The sequence shown here is derived from an EMBL/GenBank/DDBJ whole genome shotgun (WGS) entry which is preliminary data.</text>
</comment>
<evidence type="ECO:0000313" key="3">
    <source>
        <dbReference type="Proteomes" id="UP000586947"/>
    </source>
</evidence>
<dbReference type="Proteomes" id="UP000586947">
    <property type="component" value="Unassembled WGS sequence"/>
</dbReference>
<dbReference type="RefSeq" id="WP_184176455.1">
    <property type="nucleotide sequence ID" value="NZ_BMNF01000003.1"/>
</dbReference>
<evidence type="ECO:0000256" key="1">
    <source>
        <dbReference type="SAM" id="Phobius"/>
    </source>
</evidence>